<dbReference type="GO" id="GO:0005737">
    <property type="term" value="C:cytoplasm"/>
    <property type="evidence" value="ECO:0007669"/>
    <property type="project" value="InterPro"/>
</dbReference>
<organism evidence="6">
    <name type="scientific">marine sediment metagenome</name>
    <dbReference type="NCBI Taxonomy" id="412755"/>
    <lineage>
        <taxon>unclassified sequences</taxon>
        <taxon>metagenomes</taxon>
        <taxon>ecological metagenomes</taxon>
    </lineage>
</organism>
<dbReference type="InterPro" id="IPR029349">
    <property type="entry name" value="DUF4443"/>
</dbReference>
<evidence type="ECO:0000256" key="2">
    <source>
        <dbReference type="ARBA" id="ARBA00022741"/>
    </source>
</evidence>
<dbReference type="GO" id="GO:0005524">
    <property type="term" value="F:ATP binding"/>
    <property type="evidence" value="ECO:0007669"/>
    <property type="project" value="UniProtKB-KW"/>
</dbReference>
<keyword evidence="1" id="KW-0436">Ligase</keyword>
<sequence>MAEYISWSPVRRLMKHNGALIVARDAVDELVDWMSTSAIKINGSGATCLIYNGKDIYFPSKASSRNNEEKVKINQKILNYFKSKIEETNVKFEPDDVIIIGSGNNPQKSRLATLNAALTLF</sequence>
<protein>
    <recommendedName>
        <fullName evidence="5">DUF4443 domain-containing protein</fullName>
    </recommendedName>
</protein>
<evidence type="ECO:0000256" key="4">
    <source>
        <dbReference type="ARBA" id="ARBA00022917"/>
    </source>
</evidence>
<dbReference type="Pfam" id="PF14544">
    <property type="entry name" value="DUF4443"/>
    <property type="match status" value="1"/>
</dbReference>
<name>X1AE64_9ZZZZ</name>
<comment type="caution">
    <text evidence="6">The sequence shown here is derived from an EMBL/GenBank/DDBJ whole genome shotgun (WGS) entry which is preliminary data.</text>
</comment>
<dbReference type="Gene3D" id="3.30.1360.30">
    <property type="entry name" value="GAD-like domain"/>
    <property type="match status" value="1"/>
</dbReference>
<evidence type="ECO:0000256" key="3">
    <source>
        <dbReference type="ARBA" id="ARBA00022840"/>
    </source>
</evidence>
<keyword evidence="2" id="KW-0547">Nucleotide-binding</keyword>
<dbReference type="EMBL" id="BART01008803">
    <property type="protein sequence ID" value="GAG58341.1"/>
    <property type="molecule type" value="Genomic_DNA"/>
</dbReference>
<dbReference type="GO" id="GO:0006412">
    <property type="term" value="P:translation"/>
    <property type="evidence" value="ECO:0007669"/>
    <property type="project" value="UniProtKB-KW"/>
</dbReference>
<evidence type="ECO:0000256" key="1">
    <source>
        <dbReference type="ARBA" id="ARBA00022598"/>
    </source>
</evidence>
<gene>
    <name evidence="6" type="ORF">S01H4_19702</name>
</gene>
<dbReference type="AlphaFoldDB" id="X1AE64"/>
<evidence type="ECO:0000313" key="6">
    <source>
        <dbReference type="EMBL" id="GAG58341.1"/>
    </source>
</evidence>
<proteinExistence type="predicted"/>
<keyword evidence="3" id="KW-0067">ATP-binding</keyword>
<evidence type="ECO:0000259" key="5">
    <source>
        <dbReference type="Pfam" id="PF14544"/>
    </source>
</evidence>
<accession>X1AE64</accession>
<feature type="domain" description="DUF4443" evidence="5">
    <location>
        <begin position="37"/>
        <end position="120"/>
    </location>
</feature>
<dbReference type="InterPro" id="IPR004115">
    <property type="entry name" value="GAD-like_sf"/>
</dbReference>
<keyword evidence="4" id="KW-0648">Protein biosynthesis</keyword>
<dbReference type="GO" id="GO:0004812">
    <property type="term" value="F:aminoacyl-tRNA ligase activity"/>
    <property type="evidence" value="ECO:0007669"/>
    <property type="project" value="InterPro"/>
</dbReference>
<reference evidence="6" key="1">
    <citation type="journal article" date="2014" name="Front. Microbiol.">
        <title>High frequency of phylogenetically diverse reductive dehalogenase-homologous genes in deep subseafloor sedimentary metagenomes.</title>
        <authorList>
            <person name="Kawai M."/>
            <person name="Futagami T."/>
            <person name="Toyoda A."/>
            <person name="Takaki Y."/>
            <person name="Nishi S."/>
            <person name="Hori S."/>
            <person name="Arai W."/>
            <person name="Tsubouchi T."/>
            <person name="Morono Y."/>
            <person name="Uchiyama I."/>
            <person name="Ito T."/>
            <person name="Fujiyama A."/>
            <person name="Inagaki F."/>
            <person name="Takami H."/>
        </authorList>
    </citation>
    <scope>NUCLEOTIDE SEQUENCE</scope>
    <source>
        <strain evidence="6">Expedition CK06-06</strain>
    </source>
</reference>